<dbReference type="Gene3D" id="3.40.50.300">
    <property type="entry name" value="P-loop containing nucleotide triphosphate hydrolases"/>
    <property type="match status" value="1"/>
</dbReference>
<reference evidence="5 6" key="1">
    <citation type="journal article" date="2021" name="Int. J. Syst. Evol. Microbiol.">
        <title>Clostridium zeae sp. nov., isolated from corn silage.</title>
        <authorList>
            <person name="Kobayashi H."/>
            <person name="Tanizawa Y."/>
            <person name="Yagura M."/>
            <person name="Sakamoto M."/>
            <person name="Ohkuma M."/>
            <person name="Tohno M."/>
        </authorList>
    </citation>
    <scope>NUCLEOTIDE SEQUENCE [LARGE SCALE GENOMIC DNA]</scope>
    <source>
        <strain evidence="5 6">CSC2</strain>
    </source>
</reference>
<gene>
    <name evidence="5" type="ORF">CSC2_45710</name>
</gene>
<dbReference type="EMBL" id="BMBA01000009">
    <property type="protein sequence ID" value="GFZ34045.1"/>
    <property type="molecule type" value="Genomic_DNA"/>
</dbReference>
<keyword evidence="2" id="KW-0547">Nucleotide-binding</keyword>
<dbReference type="RefSeq" id="WP_206872553.1">
    <property type="nucleotide sequence ID" value="NZ_BMBA01000009.1"/>
</dbReference>
<accession>A0ABQ1EGU9</accession>
<sequence>MNLKIKKLNFNYDNFSIKDINLSVESSDILGITGLNGSGKTTLLKIIAGILPSDGVFINEEPLSVKNRHVISYMESDTFLYELLTFDEMLYLVMSICSVNKGQSLAIDEIINILNLNKYRNTLIKELSLGTRQKLSFLLSIVDDPQILLLDEPFNGIDNESIDLIVDILKGMVKEKKKIIILTSHNIELVNNLCNKQIVIEDGNIKQYIKY</sequence>
<dbReference type="Pfam" id="PF00005">
    <property type="entry name" value="ABC_tran"/>
    <property type="match status" value="1"/>
</dbReference>
<dbReference type="PANTHER" id="PTHR42939:SF1">
    <property type="entry name" value="ABC TRANSPORTER ATP-BINDING PROTEIN ALBC-RELATED"/>
    <property type="match status" value="1"/>
</dbReference>
<keyword evidence="3 5" id="KW-0067">ATP-binding</keyword>
<keyword evidence="1" id="KW-0813">Transport</keyword>
<evidence type="ECO:0000313" key="5">
    <source>
        <dbReference type="EMBL" id="GFZ34045.1"/>
    </source>
</evidence>
<evidence type="ECO:0000259" key="4">
    <source>
        <dbReference type="PROSITE" id="PS50893"/>
    </source>
</evidence>
<keyword evidence="6" id="KW-1185">Reference proteome</keyword>
<feature type="domain" description="ABC transporter" evidence="4">
    <location>
        <begin position="1"/>
        <end position="209"/>
    </location>
</feature>
<evidence type="ECO:0000313" key="6">
    <source>
        <dbReference type="Proteomes" id="UP000663802"/>
    </source>
</evidence>
<dbReference type="InterPro" id="IPR051782">
    <property type="entry name" value="ABC_Transporter_VariousFunc"/>
</dbReference>
<evidence type="ECO:0000256" key="3">
    <source>
        <dbReference type="ARBA" id="ARBA00022840"/>
    </source>
</evidence>
<dbReference type="SUPFAM" id="SSF52540">
    <property type="entry name" value="P-loop containing nucleoside triphosphate hydrolases"/>
    <property type="match status" value="1"/>
</dbReference>
<dbReference type="InterPro" id="IPR003439">
    <property type="entry name" value="ABC_transporter-like_ATP-bd"/>
</dbReference>
<dbReference type="InterPro" id="IPR027417">
    <property type="entry name" value="P-loop_NTPase"/>
</dbReference>
<comment type="caution">
    <text evidence="5">The sequence shown here is derived from an EMBL/GenBank/DDBJ whole genome shotgun (WGS) entry which is preliminary data.</text>
</comment>
<dbReference type="GO" id="GO:0005524">
    <property type="term" value="F:ATP binding"/>
    <property type="evidence" value="ECO:0007669"/>
    <property type="project" value="UniProtKB-KW"/>
</dbReference>
<dbReference type="PROSITE" id="PS50893">
    <property type="entry name" value="ABC_TRANSPORTER_2"/>
    <property type="match status" value="1"/>
</dbReference>
<evidence type="ECO:0000256" key="1">
    <source>
        <dbReference type="ARBA" id="ARBA00022448"/>
    </source>
</evidence>
<organism evidence="5 6">
    <name type="scientific">Clostridium zeae</name>
    <dbReference type="NCBI Taxonomy" id="2759022"/>
    <lineage>
        <taxon>Bacteria</taxon>
        <taxon>Bacillati</taxon>
        <taxon>Bacillota</taxon>
        <taxon>Clostridia</taxon>
        <taxon>Eubacteriales</taxon>
        <taxon>Clostridiaceae</taxon>
        <taxon>Clostridium</taxon>
    </lineage>
</organism>
<dbReference type="Proteomes" id="UP000663802">
    <property type="component" value="Unassembled WGS sequence"/>
</dbReference>
<dbReference type="SMART" id="SM00382">
    <property type="entry name" value="AAA"/>
    <property type="match status" value="1"/>
</dbReference>
<evidence type="ECO:0000256" key="2">
    <source>
        <dbReference type="ARBA" id="ARBA00022741"/>
    </source>
</evidence>
<protein>
    <submittedName>
        <fullName evidence="5">ABC transporter ATP-binding protein</fullName>
    </submittedName>
</protein>
<dbReference type="PANTHER" id="PTHR42939">
    <property type="entry name" value="ABC TRANSPORTER ATP-BINDING PROTEIN ALBC-RELATED"/>
    <property type="match status" value="1"/>
</dbReference>
<name>A0ABQ1EGU9_9CLOT</name>
<dbReference type="InterPro" id="IPR003593">
    <property type="entry name" value="AAA+_ATPase"/>
</dbReference>
<proteinExistence type="predicted"/>